<evidence type="ECO:0000256" key="2">
    <source>
        <dbReference type="ARBA" id="ARBA00022559"/>
    </source>
</evidence>
<keyword evidence="4" id="KW-0479">Metal-binding</keyword>
<dbReference type="GO" id="GO:0004601">
    <property type="term" value="F:peroxidase activity"/>
    <property type="evidence" value="ECO:0007669"/>
    <property type="project" value="UniProtKB-KW"/>
</dbReference>
<evidence type="ECO:0000256" key="1">
    <source>
        <dbReference type="ARBA" id="ARBA00001970"/>
    </source>
</evidence>
<keyword evidence="3" id="KW-0349">Heme</keyword>
<comment type="similarity">
    <text evidence="7">Belongs to the chloroperoxidase family.</text>
</comment>
<dbReference type="Proteomes" id="UP001375240">
    <property type="component" value="Unassembled WGS sequence"/>
</dbReference>
<dbReference type="SUPFAM" id="SSF47571">
    <property type="entry name" value="Cloroperoxidase"/>
    <property type="match status" value="1"/>
</dbReference>
<evidence type="ECO:0000256" key="7">
    <source>
        <dbReference type="ARBA" id="ARBA00025795"/>
    </source>
</evidence>
<keyword evidence="5" id="KW-0560">Oxidoreductase</keyword>
<evidence type="ECO:0000256" key="5">
    <source>
        <dbReference type="ARBA" id="ARBA00023002"/>
    </source>
</evidence>
<evidence type="ECO:0000313" key="10">
    <source>
        <dbReference type="Proteomes" id="UP001375240"/>
    </source>
</evidence>
<dbReference type="Gene3D" id="1.10.489.10">
    <property type="entry name" value="Chloroperoxidase-like"/>
    <property type="match status" value="1"/>
</dbReference>
<sequence>MNVQVQAFLRRAVPACYKYKSGGRSTSSRLSSCHLHLSPIPRSQPTMSMETEKPAVDPATTLKRGDWKHPEITDLRSPCPVVNSLANHGYLPRDGRNVTTDDFLKCFQEILGLAPDTAQGLTKPAFMLHTGQQTAPDPVPTPQENSSSWFPNFLLSRLPALPTLDSEFGLGLRHAGQVNDAGQPVINLDQLSRHGAVEHDVSLSRNDAGQGDNTSPQPFLLEQLFNSSSDGKVMTIADFARLRHKRLEQQKRDNPELKFGVREAILAFGESALILCVWGASRTGGYDKIPVEYLKALFGEERLPFEEGWSRRTIPVTLAEVTANSTYLQGLTLFESYRS</sequence>
<comment type="caution">
    <text evidence="9">The sequence shown here is derived from an EMBL/GenBank/DDBJ whole genome shotgun (WGS) entry which is preliminary data.</text>
</comment>
<evidence type="ECO:0000256" key="6">
    <source>
        <dbReference type="ARBA" id="ARBA00023004"/>
    </source>
</evidence>
<keyword evidence="2" id="KW-0575">Peroxidase</keyword>
<organism evidence="9 10">
    <name type="scientific">Orbilia brochopaga</name>
    <dbReference type="NCBI Taxonomy" id="3140254"/>
    <lineage>
        <taxon>Eukaryota</taxon>
        <taxon>Fungi</taxon>
        <taxon>Dikarya</taxon>
        <taxon>Ascomycota</taxon>
        <taxon>Pezizomycotina</taxon>
        <taxon>Orbiliomycetes</taxon>
        <taxon>Orbiliales</taxon>
        <taxon>Orbiliaceae</taxon>
        <taxon>Orbilia</taxon>
    </lineage>
</organism>
<dbReference type="PROSITE" id="PS51405">
    <property type="entry name" value="HEME_HALOPEROXIDASE"/>
    <property type="match status" value="1"/>
</dbReference>
<dbReference type="EMBL" id="JAVHNQ010000005">
    <property type="protein sequence ID" value="KAK6346921.1"/>
    <property type="molecule type" value="Genomic_DNA"/>
</dbReference>
<dbReference type="AlphaFoldDB" id="A0AAV9UR08"/>
<dbReference type="InterPro" id="IPR036851">
    <property type="entry name" value="Chloroperoxidase-like_sf"/>
</dbReference>
<keyword evidence="10" id="KW-1185">Reference proteome</keyword>
<evidence type="ECO:0000313" key="9">
    <source>
        <dbReference type="EMBL" id="KAK6346921.1"/>
    </source>
</evidence>
<evidence type="ECO:0000259" key="8">
    <source>
        <dbReference type="PROSITE" id="PS51405"/>
    </source>
</evidence>
<gene>
    <name evidence="9" type="ORF">TWF696_007021</name>
</gene>
<dbReference type="PANTHER" id="PTHR33577:SF18">
    <property type="entry name" value="HEME HALOPEROXIDASE FAMILY PROFILE DOMAIN-CONTAINING PROTEIN"/>
    <property type="match status" value="1"/>
</dbReference>
<evidence type="ECO:0000256" key="4">
    <source>
        <dbReference type="ARBA" id="ARBA00022723"/>
    </source>
</evidence>
<proteinExistence type="inferred from homology"/>
<keyword evidence="6" id="KW-0408">Iron</keyword>
<dbReference type="GO" id="GO:0046872">
    <property type="term" value="F:metal ion binding"/>
    <property type="evidence" value="ECO:0007669"/>
    <property type="project" value="UniProtKB-KW"/>
</dbReference>
<name>A0AAV9UR08_9PEZI</name>
<dbReference type="Pfam" id="PF01328">
    <property type="entry name" value="Peroxidase_2"/>
    <property type="match status" value="1"/>
</dbReference>
<protein>
    <recommendedName>
        <fullName evidence="8">Heme haloperoxidase family profile domain-containing protein</fullName>
    </recommendedName>
</protein>
<reference evidence="9 10" key="1">
    <citation type="submission" date="2019-10" db="EMBL/GenBank/DDBJ databases">
        <authorList>
            <person name="Palmer J.M."/>
        </authorList>
    </citation>
    <scope>NUCLEOTIDE SEQUENCE [LARGE SCALE GENOMIC DNA]</scope>
    <source>
        <strain evidence="9 10">TWF696</strain>
    </source>
</reference>
<dbReference type="InterPro" id="IPR000028">
    <property type="entry name" value="Chloroperoxidase"/>
</dbReference>
<feature type="domain" description="Heme haloperoxidase family profile" evidence="8">
    <location>
        <begin position="63"/>
        <end position="323"/>
    </location>
</feature>
<dbReference type="PANTHER" id="PTHR33577">
    <property type="entry name" value="STERIGMATOCYSTIN BIOSYNTHESIS PEROXIDASE STCC-RELATED"/>
    <property type="match status" value="1"/>
</dbReference>
<evidence type="ECO:0000256" key="3">
    <source>
        <dbReference type="ARBA" id="ARBA00022617"/>
    </source>
</evidence>
<comment type="cofactor">
    <cofactor evidence="1">
        <name>heme b</name>
        <dbReference type="ChEBI" id="CHEBI:60344"/>
    </cofactor>
</comment>
<accession>A0AAV9UR08</accession>